<dbReference type="PANTHER" id="PTHR23098:SF3">
    <property type="entry name" value="MYB-RELATED TRANSCRIPTION FACTOR, PARTNER OF PROFILIN"/>
    <property type="match status" value="1"/>
</dbReference>
<feature type="domain" description="Myb/SANT-like DNA-binding" evidence="1">
    <location>
        <begin position="36"/>
        <end position="88"/>
    </location>
</feature>
<dbReference type="EMBL" id="JANIIK010000114">
    <property type="protein sequence ID" value="KAJ3590271.1"/>
    <property type="molecule type" value="Genomic_DNA"/>
</dbReference>
<dbReference type="GO" id="GO:0005634">
    <property type="term" value="C:nucleus"/>
    <property type="evidence" value="ECO:0007669"/>
    <property type="project" value="TreeGrafter"/>
</dbReference>
<evidence type="ECO:0000313" key="3">
    <source>
        <dbReference type="Proteomes" id="UP001148018"/>
    </source>
</evidence>
<dbReference type="PANTHER" id="PTHR23098">
    <property type="entry name" value="AGAP001331-PA-RELATED"/>
    <property type="match status" value="1"/>
</dbReference>
<organism evidence="2 3">
    <name type="scientific">Muraenolepis orangiensis</name>
    <name type="common">Patagonian moray cod</name>
    <dbReference type="NCBI Taxonomy" id="630683"/>
    <lineage>
        <taxon>Eukaryota</taxon>
        <taxon>Metazoa</taxon>
        <taxon>Chordata</taxon>
        <taxon>Craniata</taxon>
        <taxon>Vertebrata</taxon>
        <taxon>Euteleostomi</taxon>
        <taxon>Actinopterygii</taxon>
        <taxon>Neopterygii</taxon>
        <taxon>Teleostei</taxon>
        <taxon>Neoteleostei</taxon>
        <taxon>Acanthomorphata</taxon>
        <taxon>Zeiogadaria</taxon>
        <taxon>Gadariae</taxon>
        <taxon>Gadiformes</taxon>
        <taxon>Muraenolepidoidei</taxon>
        <taxon>Muraenolepididae</taxon>
        <taxon>Muraenolepis</taxon>
    </lineage>
</organism>
<sequence>MEDPAKLRRENLLAVLQHQQDLMDCTMYQLRARRSREKFNSGVSSETKKQRWTEITDKVNSLGVTRREVRQIMKKWADLKCDARRRMLTMRAPKGHKKTLGPVEVMVQKILLMTPGKELDSCTVEEMCRWKPTKPTTRGRPRLSSSKKEHTEELYLSSPEMNFDLINDECKKLRLNARDN</sequence>
<reference evidence="2" key="1">
    <citation type="submission" date="2022-07" db="EMBL/GenBank/DDBJ databases">
        <title>Chromosome-level genome of Muraenolepis orangiensis.</title>
        <authorList>
            <person name="Kim J."/>
        </authorList>
    </citation>
    <scope>NUCLEOTIDE SEQUENCE</scope>
    <source>
        <strain evidence="2">KU_S4_2022</strain>
        <tissue evidence="2">Muscle</tissue>
    </source>
</reference>
<dbReference type="AlphaFoldDB" id="A0A9Q0DL24"/>
<dbReference type="OrthoDB" id="3066195at2759"/>
<protein>
    <recommendedName>
        <fullName evidence="1">Myb/SANT-like DNA-binding domain-containing protein</fullName>
    </recommendedName>
</protein>
<dbReference type="InterPro" id="IPR028002">
    <property type="entry name" value="Myb_DNA-bind_5"/>
</dbReference>
<gene>
    <name evidence="2" type="ORF">NHX12_008225</name>
</gene>
<evidence type="ECO:0000259" key="1">
    <source>
        <dbReference type="Pfam" id="PF13873"/>
    </source>
</evidence>
<accession>A0A9Q0DL24</accession>
<name>A0A9Q0DL24_9TELE</name>
<proteinExistence type="predicted"/>
<dbReference type="Pfam" id="PF13873">
    <property type="entry name" value="Myb_DNA-bind_5"/>
    <property type="match status" value="1"/>
</dbReference>
<dbReference type="Proteomes" id="UP001148018">
    <property type="component" value="Unassembled WGS sequence"/>
</dbReference>
<comment type="caution">
    <text evidence="2">The sequence shown here is derived from an EMBL/GenBank/DDBJ whole genome shotgun (WGS) entry which is preliminary data.</text>
</comment>
<evidence type="ECO:0000313" key="2">
    <source>
        <dbReference type="EMBL" id="KAJ3590271.1"/>
    </source>
</evidence>
<keyword evidence="3" id="KW-1185">Reference proteome</keyword>